<proteinExistence type="evidence at transcript level"/>
<reference evidence="2" key="1">
    <citation type="submission" date="2012-02" db="EMBL/GenBank/DDBJ databases">
        <title>Identification, classification and expression analysis of the REPAT superfamily from Spodoptera exigua.</title>
        <authorList>
            <person name="Navarro-Cerrillo G."/>
            <person name="Herrero S."/>
        </authorList>
    </citation>
    <scope>NUCLEOTIDE SEQUENCE</scope>
</reference>
<sequence>MAMKWFILVYLLPAFTACYGVSIPSSEEEFITVFYDENSPTGTIVSSRHVQLTDLRYVLLNEWNCEIPTIFGQSHTTIFIYIGHATEKYTKITTSFLGSPQVSNPTLGGSVFDITITTRPGTERPQESLYSLMN</sequence>
<feature type="non-terminal residue" evidence="2">
    <location>
        <position position="134"/>
    </location>
</feature>
<feature type="chain" id="PRO_5003624582" evidence="1">
    <location>
        <begin position="21"/>
        <end position="134"/>
    </location>
</feature>
<keyword evidence="1" id="KW-0732">Signal</keyword>
<feature type="signal peptide" evidence="1">
    <location>
        <begin position="1"/>
        <end position="20"/>
    </location>
</feature>
<evidence type="ECO:0000313" key="2">
    <source>
        <dbReference type="EMBL" id="AFH57140.1"/>
    </source>
</evidence>
<name>I0B5U0_SPOEX</name>
<organism evidence="2">
    <name type="scientific">Spodoptera exigua</name>
    <name type="common">Beet armyworm</name>
    <name type="synonym">Noctua fulgens</name>
    <dbReference type="NCBI Taxonomy" id="7107"/>
    <lineage>
        <taxon>Eukaryota</taxon>
        <taxon>Metazoa</taxon>
        <taxon>Ecdysozoa</taxon>
        <taxon>Arthropoda</taxon>
        <taxon>Hexapoda</taxon>
        <taxon>Insecta</taxon>
        <taxon>Pterygota</taxon>
        <taxon>Neoptera</taxon>
        <taxon>Endopterygota</taxon>
        <taxon>Lepidoptera</taxon>
        <taxon>Glossata</taxon>
        <taxon>Ditrysia</taxon>
        <taxon>Noctuoidea</taxon>
        <taxon>Noctuidae</taxon>
        <taxon>Amphipyrinae</taxon>
        <taxon>Spodoptera</taxon>
    </lineage>
</organism>
<protein>
    <submittedName>
        <fullName evidence="2">REPAT20</fullName>
    </submittedName>
</protein>
<accession>I0B5U0</accession>
<dbReference type="EMBL" id="JQ619202">
    <property type="protein sequence ID" value="AFH57140.1"/>
    <property type="molecule type" value="mRNA"/>
</dbReference>
<dbReference type="PROSITE" id="PS51257">
    <property type="entry name" value="PROKAR_LIPOPROTEIN"/>
    <property type="match status" value="1"/>
</dbReference>
<dbReference type="AlphaFoldDB" id="I0B5U0"/>
<evidence type="ECO:0000256" key="1">
    <source>
        <dbReference type="SAM" id="SignalP"/>
    </source>
</evidence>